<comment type="caution">
    <text evidence="1">The sequence shown here is derived from an EMBL/GenBank/DDBJ whole genome shotgun (WGS) entry which is preliminary data.</text>
</comment>
<sequence>MGVMRAMDGVSAERTAIEGGRSAALEQALRTVAETDLGSGPKYPAPVVRELTRTISTRAYGRPLLELMHLIRIAEAAGGRHGWPAVLFAVPVARAAGFRGAIQRAAAGCRAFGSDFELVEDGVEIVYPDGRFRVTYGRMAFLAALVEFAITALGWRAVDGVLRAWLEDRFALRATGPHANALARLLYDHLKDHLPAVQALRSYRRLTRFLTATRGDGFGLDDLDDAAVLAFWLAGDAAGEEPGEARTFRGALEQVARMRTAMRAGAERRSVDRAAPIGGDRSAGEVDPDTLLGVLEAHDGPADPLRLLAAPPAAAIKFLTGRETEALDLIAALGPQAPALPLSVLRAETFGAAQSRLTQAARRRASPTELATLAVLADCESYAERLDYWRRLDGQLRRIALAALAALLDAGRAEAVGEVLAHAPGADLSGLRAVAASDGGDRVVSLGERALGGVLAALADPTVVGASGASLVAEARSALRAVSRRGFSAEERRDPAGIDGFAVGAPAVRSTREALTRVRRAVDAVLPPDDRPGRFAADRAVFAGRFAELYGTVP</sequence>
<dbReference type="RefSeq" id="WP_189995479.1">
    <property type="nucleotide sequence ID" value="NZ_BMZS01000016.1"/>
</dbReference>
<keyword evidence="2" id="KW-1185">Reference proteome</keyword>
<accession>A0A919CTW5</accession>
<reference evidence="1" key="1">
    <citation type="journal article" date="2014" name="Int. J. Syst. Evol. Microbiol.">
        <title>Complete genome sequence of Corynebacterium casei LMG S-19264T (=DSM 44701T), isolated from a smear-ripened cheese.</title>
        <authorList>
            <consortium name="US DOE Joint Genome Institute (JGI-PGF)"/>
            <person name="Walter F."/>
            <person name="Albersmeier A."/>
            <person name="Kalinowski J."/>
            <person name="Ruckert C."/>
        </authorList>
    </citation>
    <scope>NUCLEOTIDE SEQUENCE</scope>
    <source>
        <strain evidence="1">KCTC 42651</strain>
    </source>
</reference>
<proteinExistence type="predicted"/>
<dbReference type="AlphaFoldDB" id="A0A919CTW5"/>
<dbReference type="EMBL" id="BMZS01000016">
    <property type="protein sequence ID" value="GHD63214.1"/>
    <property type="molecule type" value="Genomic_DNA"/>
</dbReference>
<reference evidence="1" key="2">
    <citation type="submission" date="2020-09" db="EMBL/GenBank/DDBJ databases">
        <authorList>
            <person name="Sun Q."/>
            <person name="Kim S."/>
        </authorList>
    </citation>
    <scope>NUCLEOTIDE SEQUENCE</scope>
    <source>
        <strain evidence="1">KCTC 42651</strain>
    </source>
</reference>
<protein>
    <submittedName>
        <fullName evidence="1">Uncharacterized protein</fullName>
    </submittedName>
</protein>
<evidence type="ECO:0000313" key="2">
    <source>
        <dbReference type="Proteomes" id="UP000630353"/>
    </source>
</evidence>
<organism evidence="1 2">
    <name type="scientific">Thalassobaculum fulvum</name>
    <dbReference type="NCBI Taxonomy" id="1633335"/>
    <lineage>
        <taxon>Bacteria</taxon>
        <taxon>Pseudomonadati</taxon>
        <taxon>Pseudomonadota</taxon>
        <taxon>Alphaproteobacteria</taxon>
        <taxon>Rhodospirillales</taxon>
        <taxon>Thalassobaculaceae</taxon>
        <taxon>Thalassobaculum</taxon>
    </lineage>
</organism>
<gene>
    <name evidence="1" type="ORF">GCM10017083_53130</name>
</gene>
<evidence type="ECO:0000313" key="1">
    <source>
        <dbReference type="EMBL" id="GHD63214.1"/>
    </source>
</evidence>
<dbReference type="Proteomes" id="UP000630353">
    <property type="component" value="Unassembled WGS sequence"/>
</dbReference>
<name>A0A919CTW5_9PROT</name>